<gene>
    <name evidence="4" type="ORF">J2W56_000775</name>
</gene>
<dbReference type="Proteomes" id="UP001251217">
    <property type="component" value="Unassembled WGS sequence"/>
</dbReference>
<feature type="region of interest" description="Disordered" evidence="2">
    <location>
        <begin position="22"/>
        <end position="56"/>
    </location>
</feature>
<evidence type="ECO:0000313" key="5">
    <source>
        <dbReference type="Proteomes" id="UP001251217"/>
    </source>
</evidence>
<comment type="caution">
    <text evidence="1">Lacks conserved residue(s) required for the propagation of feature annotation.</text>
</comment>
<accession>A0ABU1XAG8</accession>
<feature type="domain" description="Response regulatory" evidence="3">
    <location>
        <begin position="2"/>
        <end position="56"/>
    </location>
</feature>
<name>A0ABU1XAG8_9NOCA</name>
<sequence>MRILVAEDDPVVREVVRRYLERDGTTVTEAADGVQAERADAATRSRPHNGRLSASR</sequence>
<dbReference type="RefSeq" id="WP_310398913.1">
    <property type="nucleotide sequence ID" value="NZ_JAVDWW010000001.1"/>
</dbReference>
<dbReference type="InterPro" id="IPR001789">
    <property type="entry name" value="Sig_transdc_resp-reg_receiver"/>
</dbReference>
<dbReference type="EMBL" id="JAVDWW010000001">
    <property type="protein sequence ID" value="MDR7167057.1"/>
    <property type="molecule type" value="Genomic_DNA"/>
</dbReference>
<proteinExistence type="predicted"/>
<organism evidence="4 5">
    <name type="scientific">Nocardia kruczakiae</name>
    <dbReference type="NCBI Taxonomy" id="261477"/>
    <lineage>
        <taxon>Bacteria</taxon>
        <taxon>Bacillati</taxon>
        <taxon>Actinomycetota</taxon>
        <taxon>Actinomycetes</taxon>
        <taxon>Mycobacteriales</taxon>
        <taxon>Nocardiaceae</taxon>
        <taxon>Nocardia</taxon>
    </lineage>
</organism>
<evidence type="ECO:0000313" key="4">
    <source>
        <dbReference type="EMBL" id="MDR7167057.1"/>
    </source>
</evidence>
<protein>
    <submittedName>
        <fullName evidence="4">CheY-like chemotaxis protein</fullName>
    </submittedName>
</protein>
<evidence type="ECO:0000256" key="2">
    <source>
        <dbReference type="SAM" id="MobiDB-lite"/>
    </source>
</evidence>
<dbReference type="Gene3D" id="3.40.50.2300">
    <property type="match status" value="1"/>
</dbReference>
<dbReference type="SUPFAM" id="SSF52172">
    <property type="entry name" value="CheY-like"/>
    <property type="match status" value="1"/>
</dbReference>
<reference evidence="4 5" key="1">
    <citation type="submission" date="2023-07" db="EMBL/GenBank/DDBJ databases">
        <title>Sorghum-associated microbial communities from plants grown in Nebraska, USA.</title>
        <authorList>
            <person name="Schachtman D."/>
        </authorList>
    </citation>
    <scope>NUCLEOTIDE SEQUENCE [LARGE SCALE GENOMIC DNA]</scope>
    <source>
        <strain evidence="4 5">4272</strain>
    </source>
</reference>
<evidence type="ECO:0000256" key="1">
    <source>
        <dbReference type="PROSITE-ProRule" id="PRU00169"/>
    </source>
</evidence>
<evidence type="ECO:0000259" key="3">
    <source>
        <dbReference type="PROSITE" id="PS50110"/>
    </source>
</evidence>
<dbReference type="InterPro" id="IPR011006">
    <property type="entry name" value="CheY-like_superfamily"/>
</dbReference>
<keyword evidence="5" id="KW-1185">Reference proteome</keyword>
<comment type="caution">
    <text evidence="4">The sequence shown here is derived from an EMBL/GenBank/DDBJ whole genome shotgun (WGS) entry which is preliminary data.</text>
</comment>
<dbReference type="PROSITE" id="PS50110">
    <property type="entry name" value="RESPONSE_REGULATORY"/>
    <property type="match status" value="1"/>
</dbReference>